<dbReference type="PANTHER" id="PTHR40788">
    <property type="entry name" value="CLR5 DOMAIN-CONTAINING PROTEIN-RELATED"/>
    <property type="match status" value="1"/>
</dbReference>
<comment type="caution">
    <text evidence="1">The sequence shown here is derived from an EMBL/GenBank/DDBJ whole genome shotgun (WGS) entry which is preliminary data.</text>
</comment>
<gene>
    <name evidence="1" type="ORF">D0Z07_1847</name>
</gene>
<dbReference type="PANTHER" id="PTHR40788:SF2">
    <property type="entry name" value="CLR5 DOMAIN-CONTAINING PROTEIN"/>
    <property type="match status" value="1"/>
</dbReference>
<dbReference type="OrthoDB" id="2922289at2759"/>
<reference evidence="1" key="1">
    <citation type="submission" date="2019-07" db="EMBL/GenBank/DDBJ databases">
        <title>Hyphodiscus hymeniophilus genome sequencing and assembly.</title>
        <authorList>
            <person name="Kramer G."/>
            <person name="Nodwell J."/>
        </authorList>
    </citation>
    <scope>NUCLEOTIDE SEQUENCE</scope>
    <source>
        <strain evidence="1">ATCC 34498</strain>
    </source>
</reference>
<evidence type="ECO:0000313" key="2">
    <source>
        <dbReference type="Proteomes" id="UP000785200"/>
    </source>
</evidence>
<sequence>MESFDEKAFFDMIGLPKPSSMPTAAEVRKEAQERSADLLLQWDTLRRILERHEEVLRKRWLKKTKTQRTAILQSVWPKMARKHQPDLRHFAEKALRYLKTGGGTKARDSYMFPYINIEDLYRGKSLLLFLNSRGRNSPRHFAHADFNAMRLGQISGATMPPFLNLYIMLFEGESVEMYGRLVSWDDHEDAMEMVSAGLAHLPGEGLFILEIQQRILSFLNGCARAILHDMDADALISKDLPIKPEPQLIVDSADWPTMAAMAAEAPYRVPAQIDFNRLRSVIDAKRSDAADHIRSLREDPGYFADVLQGWSDHREETIIDTNGSRHPVVDKPLFWDRVLGDVVSDAYSTLIVWSITSRQLATLSSMKEKYSAAFSPKKQLPEEYTKAILTFRYTLDQLRMGPISLLKTGLPASPFFRSFFHREPPVPGSTMVRLVGSPNLREDHTFWFFSRLWDDDQLRLLGFPNLMDELEHIIQSDPKEKQKLSSWVAQIFSGLGVIARARHELDIYLPWAAGFENDKVHLEETLKREFSLTFTPMAELYRCLKDNIPFAKTGTPKGDTFYYPSDKRRTQQSVESMRRAERNLDVFWETVDDHYRKKAGKSLHDAFRHLSSNEEPLERTPEWIDPIKETPIPGPARESNGLESRISQFNVDSQGYGANFVPPTQRVKPKTRGEARTELANAEKGHLDQVDTRPTFLVTNRAFKVFKTLFYTPTTNNLPGEIA</sequence>
<evidence type="ECO:0000313" key="1">
    <source>
        <dbReference type="EMBL" id="KAG0651258.1"/>
    </source>
</evidence>
<proteinExistence type="predicted"/>
<dbReference type="Proteomes" id="UP000785200">
    <property type="component" value="Unassembled WGS sequence"/>
</dbReference>
<organism evidence="1 2">
    <name type="scientific">Hyphodiscus hymeniophilus</name>
    <dbReference type="NCBI Taxonomy" id="353542"/>
    <lineage>
        <taxon>Eukaryota</taxon>
        <taxon>Fungi</taxon>
        <taxon>Dikarya</taxon>
        <taxon>Ascomycota</taxon>
        <taxon>Pezizomycotina</taxon>
        <taxon>Leotiomycetes</taxon>
        <taxon>Helotiales</taxon>
        <taxon>Hyphodiscaceae</taxon>
        <taxon>Hyphodiscus</taxon>
    </lineage>
</organism>
<dbReference type="EMBL" id="VNKQ01000004">
    <property type="protein sequence ID" value="KAG0651258.1"/>
    <property type="molecule type" value="Genomic_DNA"/>
</dbReference>
<name>A0A9P6VPG2_9HELO</name>
<protein>
    <submittedName>
        <fullName evidence="1">Uncharacterized protein</fullName>
    </submittedName>
</protein>
<dbReference type="AlphaFoldDB" id="A0A9P6VPG2"/>
<keyword evidence="2" id="KW-1185">Reference proteome</keyword>
<accession>A0A9P6VPG2</accession>